<dbReference type="InterPro" id="IPR028051">
    <property type="entry name" value="CheX-like_dom"/>
</dbReference>
<dbReference type="Pfam" id="PF13690">
    <property type="entry name" value="CheX"/>
    <property type="match status" value="1"/>
</dbReference>
<evidence type="ECO:0000313" key="3">
    <source>
        <dbReference type="EMBL" id="ALP41136.1"/>
    </source>
</evidence>
<dbReference type="KEGG" id="asr:WL1483_1717"/>
<dbReference type="PATRIC" id="fig|652.5.peg.655"/>
<protein>
    <submittedName>
        <fullName evidence="3">Chemotaxis protein CheX</fullName>
    </submittedName>
</protein>
<dbReference type="InterPro" id="IPR038756">
    <property type="entry name" value="CheX-like"/>
</dbReference>
<dbReference type="SUPFAM" id="SSF103039">
    <property type="entry name" value="CheC-like"/>
    <property type="match status" value="1"/>
</dbReference>
<proteinExistence type="predicted"/>
<dbReference type="InterPro" id="IPR028976">
    <property type="entry name" value="CheC-like_sf"/>
</dbReference>
<organism evidence="3 4">
    <name type="scientific">Aeromonas schubertii</name>
    <dbReference type="NCBI Taxonomy" id="652"/>
    <lineage>
        <taxon>Bacteria</taxon>
        <taxon>Pseudomonadati</taxon>
        <taxon>Pseudomonadota</taxon>
        <taxon>Gammaproteobacteria</taxon>
        <taxon>Aeromonadales</taxon>
        <taxon>Aeromonadaceae</taxon>
        <taxon>Aeromonas</taxon>
    </lineage>
</organism>
<dbReference type="PANTHER" id="PTHR39452">
    <property type="entry name" value="CHEY-P PHOSPHATASE CHEX"/>
    <property type="match status" value="1"/>
</dbReference>
<gene>
    <name evidence="3" type="ORF">WL1483_1717</name>
</gene>
<dbReference type="Proteomes" id="UP000058114">
    <property type="component" value="Chromosome"/>
</dbReference>
<dbReference type="Gene3D" id="3.40.1550.10">
    <property type="entry name" value="CheC-like"/>
    <property type="match status" value="1"/>
</dbReference>
<name>A0A0S2SHP0_9GAMM</name>
<dbReference type="AlphaFoldDB" id="A0A0S2SHP0"/>
<evidence type="ECO:0000256" key="1">
    <source>
        <dbReference type="ARBA" id="ARBA00022500"/>
    </source>
</evidence>
<dbReference type="CDD" id="cd17906">
    <property type="entry name" value="CheX"/>
    <property type="match status" value="1"/>
</dbReference>
<dbReference type="EMBL" id="CP013067">
    <property type="protein sequence ID" value="ALP41136.1"/>
    <property type="molecule type" value="Genomic_DNA"/>
</dbReference>
<dbReference type="GO" id="GO:0006935">
    <property type="term" value="P:chemotaxis"/>
    <property type="evidence" value="ECO:0007669"/>
    <property type="project" value="UniProtKB-KW"/>
</dbReference>
<evidence type="ECO:0000313" key="4">
    <source>
        <dbReference type="Proteomes" id="UP000058114"/>
    </source>
</evidence>
<accession>A0A0S2SHP0</accession>
<sequence>MVSAPGAPDLRGNTMKADFINPFLLSLLNVMTTMAQLELKPGKPKRKTDELARGDVSGLIGMVGPQTRGSLSISFEKGLALEIMRRMLGEAPNGINEEVTDMVGEITNMVTGGAKRMLGEKGYEFDMATPIVVAGPSHTITHKADGMKLMMPFESEFGRATIEICFE</sequence>
<reference evidence="4" key="1">
    <citation type="submission" date="2015-10" db="EMBL/GenBank/DDBJ databases">
        <title>Complete Genome Sequence of Aeromonas schubertii strain WL1483.</title>
        <authorList>
            <person name="Liu L."/>
        </authorList>
    </citation>
    <scope>NUCLEOTIDE SEQUENCE [LARGE SCALE GENOMIC DNA]</scope>
    <source>
        <strain evidence="4">WL1483</strain>
    </source>
</reference>
<evidence type="ECO:0000259" key="2">
    <source>
        <dbReference type="Pfam" id="PF13690"/>
    </source>
</evidence>
<reference evidence="3 4" key="2">
    <citation type="journal article" date="2016" name="Genome Announc.">
        <title>Complete Genome Sequence of the Highly Virulent Aeromonas schubertii Strain WL1483, Isolated from Diseased Snakehead Fish (Channa argus) in China.</title>
        <authorList>
            <person name="Liu L."/>
            <person name="Li N."/>
            <person name="Zhang D."/>
            <person name="Fu X."/>
            <person name="Shi C."/>
            <person name="Lin Q."/>
            <person name="Hao G."/>
        </authorList>
    </citation>
    <scope>NUCLEOTIDE SEQUENCE [LARGE SCALE GENOMIC DNA]</scope>
    <source>
        <strain evidence="3 4">WL1483</strain>
    </source>
</reference>
<keyword evidence="1" id="KW-0145">Chemotaxis</keyword>
<feature type="domain" description="Chemotaxis phosphatase CheX-like" evidence="2">
    <location>
        <begin position="56"/>
        <end position="154"/>
    </location>
</feature>
<dbReference type="PANTHER" id="PTHR39452:SF1">
    <property type="entry name" value="CHEY-P PHOSPHATASE CHEX"/>
    <property type="match status" value="1"/>
</dbReference>